<dbReference type="InterPro" id="IPR004864">
    <property type="entry name" value="LEA_2"/>
</dbReference>
<name>A0A5S3N0C9_9FLAO</name>
<keyword evidence="3" id="KW-1185">Reference proteome</keyword>
<dbReference type="Gene3D" id="2.60.40.1820">
    <property type="match status" value="1"/>
</dbReference>
<dbReference type="RefSeq" id="WP_138537463.1">
    <property type="nucleotide sequence ID" value="NZ_VANR01000008.1"/>
</dbReference>
<dbReference type="OrthoDB" id="1144002at2"/>
<gene>
    <name evidence="2" type="ORF">FDT66_13585</name>
</gene>
<dbReference type="Pfam" id="PF03168">
    <property type="entry name" value="LEA_2"/>
    <property type="match status" value="1"/>
</dbReference>
<protein>
    <submittedName>
        <fullName evidence="2">LEA type 2 family protein</fullName>
    </submittedName>
</protein>
<organism evidence="2 3">
    <name type="scientific">Polaribacter aestuariivivens</name>
    <dbReference type="NCBI Taxonomy" id="2304626"/>
    <lineage>
        <taxon>Bacteria</taxon>
        <taxon>Pseudomonadati</taxon>
        <taxon>Bacteroidota</taxon>
        <taxon>Flavobacteriia</taxon>
        <taxon>Flavobacteriales</taxon>
        <taxon>Flavobacteriaceae</taxon>
    </lineage>
</organism>
<dbReference type="PROSITE" id="PS51257">
    <property type="entry name" value="PROKAR_LIPOPROTEIN"/>
    <property type="match status" value="1"/>
</dbReference>
<sequence length="152" mass="17169">MKKLLYFTMLFFLIIGCSTNKQPVFIKVDNVKVTSFNGDTLRLKADAFFENPNDVGGKISTDEIKVIVNGAEIAQVFSEEFKVPAKKEFTIPLRVVVPAKRIFENNKNGILGGLLNSVLNKSVKVQFKGDLKYEVFGFSKIYHVNQVQDIKF</sequence>
<evidence type="ECO:0000259" key="1">
    <source>
        <dbReference type="Pfam" id="PF03168"/>
    </source>
</evidence>
<dbReference type="SUPFAM" id="SSF117070">
    <property type="entry name" value="LEA14-like"/>
    <property type="match status" value="1"/>
</dbReference>
<evidence type="ECO:0000313" key="3">
    <source>
        <dbReference type="Proteomes" id="UP000307140"/>
    </source>
</evidence>
<dbReference type="Proteomes" id="UP000307140">
    <property type="component" value="Unassembled WGS sequence"/>
</dbReference>
<accession>A0A5S3N0C9</accession>
<proteinExistence type="predicted"/>
<evidence type="ECO:0000313" key="2">
    <source>
        <dbReference type="EMBL" id="TMM28630.1"/>
    </source>
</evidence>
<feature type="domain" description="Late embryogenesis abundant protein LEA-2 subgroup" evidence="1">
    <location>
        <begin position="50"/>
        <end position="139"/>
    </location>
</feature>
<dbReference type="EMBL" id="VANR01000008">
    <property type="protein sequence ID" value="TMM28630.1"/>
    <property type="molecule type" value="Genomic_DNA"/>
</dbReference>
<reference evidence="2 3" key="1">
    <citation type="submission" date="2019-05" db="EMBL/GenBank/DDBJ databases">
        <title>Polaribacter aestuariivivens sp. nov., isolated from a tidal flat.</title>
        <authorList>
            <person name="Yoon J.-H."/>
        </authorList>
    </citation>
    <scope>NUCLEOTIDE SEQUENCE [LARGE SCALE GENOMIC DNA]</scope>
    <source>
        <strain evidence="2 3">DBTF-3</strain>
    </source>
</reference>
<comment type="caution">
    <text evidence="2">The sequence shown here is derived from an EMBL/GenBank/DDBJ whole genome shotgun (WGS) entry which is preliminary data.</text>
</comment>
<dbReference type="AlphaFoldDB" id="A0A5S3N0C9"/>